<dbReference type="Proteomes" id="UP000681356">
    <property type="component" value="Unassembled WGS sequence"/>
</dbReference>
<sequence length="91" mass="9904">MGNAHRVVQNLAREGMGDVRMALGYERLSDVRGKSSEVNDGLIVAMFKLRRGRARILSTATTRCSERSDLPVWNGCIPPQTQAGCGDLAKS</sequence>
<reference evidence="1" key="1">
    <citation type="submission" date="2021-04" db="EMBL/GenBank/DDBJ databases">
        <authorList>
            <person name="Yoon J."/>
        </authorList>
    </citation>
    <scope>NUCLEOTIDE SEQUENCE</scope>
    <source>
        <strain evidence="1">KMU-90</strain>
    </source>
</reference>
<accession>A0A8J7WK84</accession>
<name>A0A8J7WK84_9RHOB</name>
<gene>
    <name evidence="1" type="ORF">KB874_20930</name>
</gene>
<organism evidence="1 2">
    <name type="scientific">Thetidibacter halocola</name>
    <dbReference type="NCBI Taxonomy" id="2827239"/>
    <lineage>
        <taxon>Bacteria</taxon>
        <taxon>Pseudomonadati</taxon>
        <taxon>Pseudomonadota</taxon>
        <taxon>Alphaproteobacteria</taxon>
        <taxon>Rhodobacterales</taxon>
        <taxon>Roseobacteraceae</taxon>
        <taxon>Thetidibacter</taxon>
    </lineage>
</organism>
<evidence type="ECO:0000313" key="1">
    <source>
        <dbReference type="EMBL" id="MBS0126549.1"/>
    </source>
</evidence>
<dbReference type="AlphaFoldDB" id="A0A8J7WK84"/>
<proteinExistence type="predicted"/>
<keyword evidence="2" id="KW-1185">Reference proteome</keyword>
<comment type="caution">
    <text evidence="1">The sequence shown here is derived from an EMBL/GenBank/DDBJ whole genome shotgun (WGS) entry which is preliminary data.</text>
</comment>
<dbReference type="EMBL" id="JAGTUU010000010">
    <property type="protein sequence ID" value="MBS0126549.1"/>
    <property type="molecule type" value="Genomic_DNA"/>
</dbReference>
<protein>
    <submittedName>
        <fullName evidence="1">Uncharacterized protein</fullName>
    </submittedName>
</protein>
<evidence type="ECO:0000313" key="2">
    <source>
        <dbReference type="Proteomes" id="UP000681356"/>
    </source>
</evidence>